<gene>
    <name evidence="4 6" type="ORF">P152DRAFT_395144</name>
</gene>
<reference evidence="4 6" key="1">
    <citation type="submission" date="2020-01" db="EMBL/GenBank/DDBJ databases">
        <authorList>
            <consortium name="DOE Joint Genome Institute"/>
            <person name="Haridas S."/>
            <person name="Albert R."/>
            <person name="Binder M."/>
            <person name="Bloem J."/>
            <person name="Labutti K."/>
            <person name="Salamov A."/>
            <person name="Andreopoulos B."/>
            <person name="Baker S.E."/>
            <person name="Barry K."/>
            <person name="Bills G."/>
            <person name="Bluhm B.H."/>
            <person name="Cannon C."/>
            <person name="Castanera R."/>
            <person name="Culley D.E."/>
            <person name="Daum C."/>
            <person name="Ezra D."/>
            <person name="Gonzalez J.B."/>
            <person name="Henrissat B."/>
            <person name="Kuo A."/>
            <person name="Liang C."/>
            <person name="Lipzen A."/>
            <person name="Lutzoni F."/>
            <person name="Magnuson J."/>
            <person name="Mondo S."/>
            <person name="Nolan M."/>
            <person name="Ohm R."/>
            <person name="Pangilinan J."/>
            <person name="Park H.-J."/>
            <person name="Ramirez L."/>
            <person name="Alfaro M."/>
            <person name="Sun H."/>
            <person name="Tritt A."/>
            <person name="Yoshinaga Y."/>
            <person name="Zwiers L.-H."/>
            <person name="Turgeon B.G."/>
            <person name="Goodwin S.B."/>
            <person name="Spatafora J.W."/>
            <person name="Crous P.W."/>
            <person name="Grigoriev I.V."/>
        </authorList>
    </citation>
    <scope>NUCLEOTIDE SEQUENCE</scope>
    <source>
        <strain evidence="4 6">CBS 781.70</strain>
    </source>
</reference>
<accession>A0A6G1G6S9</accession>
<sequence>MSTVPIIDFGPFLTGSIGDRKRTASEVDEALRTIGCFNLRNHGIPQSQVDECFSWSRQLFSLSQHEKETLSPKPQSFEQGYFGMESERVRGRPSVKENFDFGNLKGKPLGPWPDQLQGFRGFATDFHQNCSRLMNQLLECMSIALGPKESLGPYHTGSMFTSSLIHYPAVSARLIQSGEVVRSPAHSDFGTLTLLFQRDVGGLQVADMSSTDKLSSAAVERTGTFLDVEPNPETILINVGYLLMRWTNGRWKNSVHKVVGPPSSRTSTETVGDQELIPERYSIAFFGFPDAETNVESFESCYSDQNPKRWSPLNAGTYLRKKREDVYS</sequence>
<organism evidence="4">
    <name type="scientific">Eremomyces bilateralis CBS 781.70</name>
    <dbReference type="NCBI Taxonomy" id="1392243"/>
    <lineage>
        <taxon>Eukaryota</taxon>
        <taxon>Fungi</taxon>
        <taxon>Dikarya</taxon>
        <taxon>Ascomycota</taxon>
        <taxon>Pezizomycotina</taxon>
        <taxon>Dothideomycetes</taxon>
        <taxon>Dothideomycetes incertae sedis</taxon>
        <taxon>Eremomycetales</taxon>
        <taxon>Eremomycetaceae</taxon>
        <taxon>Eremomyces</taxon>
    </lineage>
</organism>
<dbReference type="Pfam" id="PF14226">
    <property type="entry name" value="DIOX_N"/>
    <property type="match status" value="1"/>
</dbReference>
<reference evidence="6" key="2">
    <citation type="submission" date="2020-04" db="EMBL/GenBank/DDBJ databases">
        <authorList>
            <consortium name="NCBI Genome Project"/>
        </authorList>
    </citation>
    <scope>NUCLEOTIDE SEQUENCE</scope>
    <source>
        <strain evidence="6">CBS 781.70</strain>
    </source>
</reference>
<dbReference type="PROSITE" id="PS51471">
    <property type="entry name" value="FE2OG_OXY"/>
    <property type="match status" value="1"/>
</dbReference>
<reference evidence="6" key="3">
    <citation type="submission" date="2025-04" db="UniProtKB">
        <authorList>
            <consortium name="RefSeq"/>
        </authorList>
    </citation>
    <scope>IDENTIFICATION</scope>
    <source>
        <strain evidence="6">CBS 781.70</strain>
    </source>
</reference>
<dbReference type="GO" id="GO:0046872">
    <property type="term" value="F:metal ion binding"/>
    <property type="evidence" value="ECO:0007669"/>
    <property type="project" value="UniProtKB-KW"/>
</dbReference>
<dbReference type="EMBL" id="ML975155">
    <property type="protein sequence ID" value="KAF1813539.1"/>
    <property type="molecule type" value="Genomic_DNA"/>
</dbReference>
<name>A0A6G1G6S9_9PEZI</name>
<dbReference type="GeneID" id="54416858"/>
<evidence type="ECO:0000256" key="2">
    <source>
        <dbReference type="RuleBase" id="RU003682"/>
    </source>
</evidence>
<dbReference type="Proteomes" id="UP000504638">
    <property type="component" value="Unplaced"/>
</dbReference>
<comment type="similarity">
    <text evidence="1 2">Belongs to the iron/ascorbate-dependent oxidoreductase family.</text>
</comment>
<dbReference type="InterPro" id="IPR044861">
    <property type="entry name" value="IPNS-like_FE2OG_OXY"/>
</dbReference>
<evidence type="ECO:0000313" key="5">
    <source>
        <dbReference type="Proteomes" id="UP000504638"/>
    </source>
</evidence>
<dbReference type="InterPro" id="IPR050231">
    <property type="entry name" value="Iron_ascorbate_oxido_reductase"/>
</dbReference>
<dbReference type="PANTHER" id="PTHR47990">
    <property type="entry name" value="2-OXOGLUTARATE (2OG) AND FE(II)-DEPENDENT OXYGENASE SUPERFAMILY PROTEIN-RELATED"/>
    <property type="match status" value="1"/>
</dbReference>
<dbReference type="GO" id="GO:0016491">
    <property type="term" value="F:oxidoreductase activity"/>
    <property type="evidence" value="ECO:0007669"/>
    <property type="project" value="UniProtKB-KW"/>
</dbReference>
<evidence type="ECO:0000259" key="3">
    <source>
        <dbReference type="PROSITE" id="PS51471"/>
    </source>
</evidence>
<dbReference type="RefSeq" id="XP_033535170.1">
    <property type="nucleotide sequence ID" value="XM_033676288.1"/>
</dbReference>
<dbReference type="SUPFAM" id="SSF51197">
    <property type="entry name" value="Clavaminate synthase-like"/>
    <property type="match status" value="1"/>
</dbReference>
<dbReference type="GO" id="GO:0044283">
    <property type="term" value="P:small molecule biosynthetic process"/>
    <property type="evidence" value="ECO:0007669"/>
    <property type="project" value="UniProtKB-ARBA"/>
</dbReference>
<dbReference type="Pfam" id="PF03171">
    <property type="entry name" value="2OG-FeII_Oxy"/>
    <property type="match status" value="1"/>
</dbReference>
<dbReference type="Gene3D" id="2.60.120.330">
    <property type="entry name" value="B-lactam Antibiotic, Isopenicillin N Synthase, Chain"/>
    <property type="match status" value="1"/>
</dbReference>
<keyword evidence="2" id="KW-0408">Iron</keyword>
<keyword evidence="2" id="KW-0560">Oxidoreductase</keyword>
<dbReference type="AlphaFoldDB" id="A0A6G1G6S9"/>
<dbReference type="InterPro" id="IPR026992">
    <property type="entry name" value="DIOX_N"/>
</dbReference>
<dbReference type="InterPro" id="IPR027443">
    <property type="entry name" value="IPNS-like_sf"/>
</dbReference>
<evidence type="ECO:0000313" key="6">
    <source>
        <dbReference type="RefSeq" id="XP_033535170.1"/>
    </source>
</evidence>
<feature type="domain" description="Fe2OG dioxygenase" evidence="3">
    <location>
        <begin position="155"/>
        <end position="289"/>
    </location>
</feature>
<evidence type="ECO:0000313" key="4">
    <source>
        <dbReference type="EMBL" id="KAF1813539.1"/>
    </source>
</evidence>
<keyword evidence="2" id="KW-0479">Metal-binding</keyword>
<dbReference type="OrthoDB" id="288590at2759"/>
<proteinExistence type="inferred from homology"/>
<keyword evidence="5" id="KW-1185">Reference proteome</keyword>
<dbReference type="InterPro" id="IPR005123">
    <property type="entry name" value="Oxoglu/Fe-dep_dioxygenase_dom"/>
</dbReference>
<protein>
    <submittedName>
        <fullName evidence="4 6">Flavonol synthase/flavanone 3-hydroxylase</fullName>
    </submittedName>
</protein>
<evidence type="ECO:0000256" key="1">
    <source>
        <dbReference type="ARBA" id="ARBA00008056"/>
    </source>
</evidence>